<dbReference type="OrthoDB" id="5243140at2"/>
<organism evidence="5 6">
    <name type="scientific">Streptomyces clavuligerus</name>
    <dbReference type="NCBI Taxonomy" id="1901"/>
    <lineage>
        <taxon>Bacteria</taxon>
        <taxon>Bacillati</taxon>
        <taxon>Actinomycetota</taxon>
        <taxon>Actinomycetes</taxon>
        <taxon>Kitasatosporales</taxon>
        <taxon>Streptomycetaceae</taxon>
        <taxon>Streptomyces</taxon>
    </lineage>
</organism>
<feature type="signal peptide" evidence="3">
    <location>
        <begin position="1"/>
        <end position="29"/>
    </location>
</feature>
<dbReference type="InterPro" id="IPR012338">
    <property type="entry name" value="Beta-lactam/transpept-like"/>
</dbReference>
<dbReference type="InterPro" id="IPR006311">
    <property type="entry name" value="TAT_signal"/>
</dbReference>
<dbReference type="SUPFAM" id="SSF56601">
    <property type="entry name" value="beta-lactamase/transpeptidase-like"/>
    <property type="match status" value="1"/>
</dbReference>
<feature type="chain" id="PRO_5041196351" description="Beta-lactamase" evidence="3">
    <location>
        <begin position="30"/>
        <end position="316"/>
    </location>
</feature>
<name>B5H219_STRCL</name>
<keyword evidence="6" id="KW-1185">Reference proteome</keyword>
<evidence type="ECO:0000256" key="1">
    <source>
        <dbReference type="ARBA" id="ARBA00018879"/>
    </source>
</evidence>
<gene>
    <name evidence="5" type="ORF">SCLAV_1923</name>
</gene>
<dbReference type="PANTHER" id="PTHR35333">
    <property type="entry name" value="BETA-LACTAMASE"/>
    <property type="match status" value="1"/>
</dbReference>
<dbReference type="EMBL" id="CM000913">
    <property type="protein sequence ID" value="EFG06996.1"/>
    <property type="molecule type" value="Genomic_DNA"/>
</dbReference>
<accession>B5H219</accession>
<dbReference type="RefSeq" id="WP_003958325.1">
    <property type="nucleotide sequence ID" value="NZ_CM000913.1"/>
</dbReference>
<evidence type="ECO:0000313" key="6">
    <source>
        <dbReference type="Proteomes" id="UP000002357"/>
    </source>
</evidence>
<dbReference type="PANTHER" id="PTHR35333:SF3">
    <property type="entry name" value="BETA-LACTAMASE-TYPE TRANSPEPTIDASE FOLD CONTAINING PROTEIN"/>
    <property type="match status" value="1"/>
</dbReference>
<evidence type="ECO:0000259" key="4">
    <source>
        <dbReference type="Pfam" id="PF13354"/>
    </source>
</evidence>
<dbReference type="STRING" id="1901.BB341_18725"/>
<dbReference type="GeneID" id="93731486"/>
<dbReference type="eggNOG" id="COG2367">
    <property type="taxonomic scope" value="Bacteria"/>
</dbReference>
<evidence type="ECO:0000256" key="2">
    <source>
        <dbReference type="ARBA" id="ARBA00030171"/>
    </source>
</evidence>
<protein>
    <recommendedName>
        <fullName evidence="1">Beta-lactamase</fullName>
    </recommendedName>
    <alternativeName>
        <fullName evidence="2">Penicillinase</fullName>
    </alternativeName>
</protein>
<keyword evidence="3" id="KW-0732">Signal</keyword>
<reference evidence="5 6" key="1">
    <citation type="journal article" date="2010" name="Genome Biol. Evol.">
        <title>The sequence of a 1.8-mb bacterial linear plasmid reveals a rich evolutionary reservoir of secondary metabolic pathways.</title>
        <authorList>
            <person name="Medema M.H."/>
            <person name="Trefzer A."/>
            <person name="Kovalchuk A."/>
            <person name="van den Berg M."/>
            <person name="Mueller U."/>
            <person name="Heijne W."/>
            <person name="Wu L."/>
            <person name="Alam M.T."/>
            <person name="Ronning C.M."/>
            <person name="Nierman W.C."/>
            <person name="Bovenberg R.A.L."/>
            <person name="Breitling R."/>
            <person name="Takano E."/>
        </authorList>
    </citation>
    <scope>NUCLEOTIDE SEQUENCE [LARGE SCALE GENOMIC DNA]</scope>
    <source>
        <strain evidence="6">ATCC 27064 / DSM 738 / JCM 4710 / NBRC 13307 / NCIMB 12785 / NRRL 3585 / VKM Ac-602</strain>
    </source>
</reference>
<dbReference type="Gene3D" id="3.40.710.10">
    <property type="entry name" value="DD-peptidase/beta-lactamase superfamily"/>
    <property type="match status" value="1"/>
</dbReference>
<feature type="domain" description="Beta-lactamase class A catalytic" evidence="4">
    <location>
        <begin position="119"/>
        <end position="258"/>
    </location>
</feature>
<dbReference type="Pfam" id="PF13354">
    <property type="entry name" value="Beta-lactamase2"/>
    <property type="match status" value="1"/>
</dbReference>
<dbReference type="InterPro" id="IPR045155">
    <property type="entry name" value="Beta-lactam_cat"/>
</dbReference>
<sequence>MTHHRIAARRAALVAGVAAAVLVPGAVVAPGAVAAAAPQVVCTSKKAGLADRLKRDITAALKGRAGTIAVQVDDKATGTVCSLRAATRFDSASVVKVTVLGALLLDAQQQKRNLTSREQTLAKAMITKSDNASTSTLWRQLGLTKIKRFLGGAGMTQTVPGADGYWGLTQITVRDQQRLLERLTTRNTLLTDASRTYALKLMGQVVSDQRWGTPAGAPSTVTVQVKNGWLERKTHGWRVHSVGAFTKKGDDYQISVLTHGNRTQRDGINSIQAVSRAIHKALAPTARTTFVPPAVARESVPATPERAARDLVVAPR</sequence>
<dbReference type="KEGG" id="sclf:BB341_18725"/>
<dbReference type="GO" id="GO:0008800">
    <property type="term" value="F:beta-lactamase activity"/>
    <property type="evidence" value="ECO:0007669"/>
    <property type="project" value="InterPro"/>
</dbReference>
<dbReference type="GO" id="GO:0030655">
    <property type="term" value="P:beta-lactam antibiotic catabolic process"/>
    <property type="evidence" value="ECO:0007669"/>
    <property type="project" value="InterPro"/>
</dbReference>
<dbReference type="PROSITE" id="PS51318">
    <property type="entry name" value="TAT"/>
    <property type="match status" value="1"/>
</dbReference>
<evidence type="ECO:0000313" key="5">
    <source>
        <dbReference type="EMBL" id="EFG06996.1"/>
    </source>
</evidence>
<dbReference type="GO" id="GO:0046677">
    <property type="term" value="P:response to antibiotic"/>
    <property type="evidence" value="ECO:0007669"/>
    <property type="project" value="InterPro"/>
</dbReference>
<dbReference type="AlphaFoldDB" id="B5H219"/>
<dbReference type="Proteomes" id="UP000002357">
    <property type="component" value="Chromosome"/>
</dbReference>
<evidence type="ECO:0000256" key="3">
    <source>
        <dbReference type="SAM" id="SignalP"/>
    </source>
</evidence>
<dbReference type="InterPro" id="IPR000871">
    <property type="entry name" value="Beta-lactam_class-A"/>
</dbReference>
<proteinExistence type="predicted"/>